<gene>
    <name evidence="5" type="primary">lutR</name>
    <name evidence="5" type="ORF">LOM8899_04152</name>
</gene>
<dbReference type="Proteomes" id="UP000201613">
    <property type="component" value="Unassembled WGS sequence"/>
</dbReference>
<dbReference type="RefSeq" id="WP_093994149.1">
    <property type="nucleotide sequence ID" value="NZ_FXZK01000015.1"/>
</dbReference>
<keyword evidence="1" id="KW-0805">Transcription regulation</keyword>
<dbReference type="SUPFAM" id="SSF46785">
    <property type="entry name" value="Winged helix' DNA-binding domain"/>
    <property type="match status" value="1"/>
</dbReference>
<dbReference type="EMBL" id="FXZK01000015">
    <property type="protein sequence ID" value="SMY09978.1"/>
    <property type="molecule type" value="Genomic_DNA"/>
</dbReference>
<accession>A0A238LK24</accession>
<dbReference type="CDD" id="cd07377">
    <property type="entry name" value="WHTH_GntR"/>
    <property type="match status" value="1"/>
</dbReference>
<keyword evidence="2" id="KW-0238">DNA-binding</keyword>
<dbReference type="AlphaFoldDB" id="A0A238LK24"/>
<proteinExistence type="predicted"/>
<name>A0A238LK24_9RHOB</name>
<evidence type="ECO:0000259" key="4">
    <source>
        <dbReference type="PROSITE" id="PS50949"/>
    </source>
</evidence>
<reference evidence="5 6" key="1">
    <citation type="submission" date="2017-05" db="EMBL/GenBank/DDBJ databases">
        <authorList>
            <person name="Song R."/>
            <person name="Chenine A.L."/>
            <person name="Ruprecht R.M."/>
        </authorList>
    </citation>
    <scope>NUCLEOTIDE SEQUENCE [LARGE SCALE GENOMIC DNA]</scope>
    <source>
        <strain evidence="5 6">CECT 8899</strain>
    </source>
</reference>
<evidence type="ECO:0000256" key="2">
    <source>
        <dbReference type="ARBA" id="ARBA00023125"/>
    </source>
</evidence>
<evidence type="ECO:0000313" key="6">
    <source>
        <dbReference type="Proteomes" id="UP000201613"/>
    </source>
</evidence>
<dbReference type="Gene3D" id="1.20.120.530">
    <property type="entry name" value="GntR ligand-binding domain-like"/>
    <property type="match status" value="1"/>
</dbReference>
<dbReference type="PROSITE" id="PS50949">
    <property type="entry name" value="HTH_GNTR"/>
    <property type="match status" value="1"/>
</dbReference>
<dbReference type="NCBIfam" id="NF003011">
    <property type="entry name" value="PRK03837.1"/>
    <property type="match status" value="1"/>
</dbReference>
<dbReference type="SMART" id="SM00895">
    <property type="entry name" value="FCD"/>
    <property type="match status" value="1"/>
</dbReference>
<organism evidence="5 6">
    <name type="scientific">Flavimaricola marinus</name>
    <dbReference type="NCBI Taxonomy" id="1819565"/>
    <lineage>
        <taxon>Bacteria</taxon>
        <taxon>Pseudomonadati</taxon>
        <taxon>Pseudomonadota</taxon>
        <taxon>Alphaproteobacteria</taxon>
        <taxon>Rhodobacterales</taxon>
        <taxon>Paracoccaceae</taxon>
        <taxon>Flavimaricola</taxon>
    </lineage>
</organism>
<dbReference type="PRINTS" id="PR00035">
    <property type="entry name" value="HTHGNTR"/>
</dbReference>
<dbReference type="SMART" id="SM00345">
    <property type="entry name" value="HTH_GNTR"/>
    <property type="match status" value="1"/>
</dbReference>
<dbReference type="InterPro" id="IPR036388">
    <property type="entry name" value="WH-like_DNA-bd_sf"/>
</dbReference>
<keyword evidence="6" id="KW-1185">Reference proteome</keyword>
<dbReference type="PANTHER" id="PTHR43537:SF5">
    <property type="entry name" value="UXU OPERON TRANSCRIPTIONAL REGULATOR"/>
    <property type="match status" value="1"/>
</dbReference>
<dbReference type="GO" id="GO:0003677">
    <property type="term" value="F:DNA binding"/>
    <property type="evidence" value="ECO:0007669"/>
    <property type="project" value="UniProtKB-KW"/>
</dbReference>
<dbReference type="InterPro" id="IPR008920">
    <property type="entry name" value="TF_FadR/GntR_C"/>
</dbReference>
<dbReference type="OrthoDB" id="9028214at2"/>
<dbReference type="SUPFAM" id="SSF48008">
    <property type="entry name" value="GntR ligand-binding domain-like"/>
    <property type="match status" value="1"/>
</dbReference>
<dbReference type="GO" id="GO:0003700">
    <property type="term" value="F:DNA-binding transcription factor activity"/>
    <property type="evidence" value="ECO:0007669"/>
    <property type="project" value="InterPro"/>
</dbReference>
<dbReference type="Gene3D" id="1.10.10.10">
    <property type="entry name" value="Winged helix-like DNA-binding domain superfamily/Winged helix DNA-binding domain"/>
    <property type="match status" value="1"/>
</dbReference>
<evidence type="ECO:0000256" key="1">
    <source>
        <dbReference type="ARBA" id="ARBA00023015"/>
    </source>
</evidence>
<evidence type="ECO:0000313" key="5">
    <source>
        <dbReference type="EMBL" id="SMY09978.1"/>
    </source>
</evidence>
<dbReference type="Pfam" id="PF00392">
    <property type="entry name" value="GntR"/>
    <property type="match status" value="1"/>
</dbReference>
<evidence type="ECO:0000256" key="3">
    <source>
        <dbReference type="ARBA" id="ARBA00023163"/>
    </source>
</evidence>
<protein>
    <submittedName>
        <fullName evidence="5">HTH-type transcriptional regulator LutR</fullName>
    </submittedName>
</protein>
<dbReference type="InterPro" id="IPR036390">
    <property type="entry name" value="WH_DNA-bd_sf"/>
</dbReference>
<dbReference type="Pfam" id="PF07729">
    <property type="entry name" value="FCD"/>
    <property type="match status" value="1"/>
</dbReference>
<sequence>MKNKSDGTTSKIVRLKLSDQVFERLREMIASGELAAGDIVPSERALMEKFGVGRPAVREALQSMQSKGLITITHGERSRVNTLTASVAFQQLDDVAKLLLSSEPSNIEYLKQVRHILELGSIRLAAEKCTSKDAAELADLIEAQRAQLGHAEAFMKADVAFHTRIALITGNTLIHAITEMMLTWLFEYHSSLLLWSGRENTTLEEHAAILECLSENDVARAAQAMEDHLNRSKSNFTSPAKP</sequence>
<keyword evidence="3" id="KW-0804">Transcription</keyword>
<dbReference type="InterPro" id="IPR011711">
    <property type="entry name" value="GntR_C"/>
</dbReference>
<dbReference type="PANTHER" id="PTHR43537">
    <property type="entry name" value="TRANSCRIPTIONAL REGULATOR, GNTR FAMILY"/>
    <property type="match status" value="1"/>
</dbReference>
<dbReference type="InterPro" id="IPR000524">
    <property type="entry name" value="Tscrpt_reg_HTH_GntR"/>
</dbReference>
<feature type="domain" description="HTH gntR-type" evidence="4">
    <location>
        <begin position="15"/>
        <end position="83"/>
    </location>
</feature>